<evidence type="ECO:0000259" key="1">
    <source>
        <dbReference type="Pfam" id="PF12867"/>
    </source>
</evidence>
<organism evidence="2 3">
    <name type="scientific">Cytobacillus stercorigallinarum</name>
    <dbReference type="NCBI Taxonomy" id="2762240"/>
    <lineage>
        <taxon>Bacteria</taxon>
        <taxon>Bacillati</taxon>
        <taxon>Bacillota</taxon>
        <taxon>Bacilli</taxon>
        <taxon>Bacillales</taxon>
        <taxon>Bacillaceae</taxon>
        <taxon>Cytobacillus</taxon>
    </lineage>
</organism>
<dbReference type="EMBL" id="JACSQT010000001">
    <property type="protein sequence ID" value="MBD7935479.1"/>
    <property type="molecule type" value="Genomic_DNA"/>
</dbReference>
<evidence type="ECO:0000313" key="2">
    <source>
        <dbReference type="EMBL" id="MBD7935479.1"/>
    </source>
</evidence>
<feature type="domain" description="DinB-like" evidence="1">
    <location>
        <begin position="11"/>
        <end position="144"/>
    </location>
</feature>
<name>A0ABR8QIY5_9BACI</name>
<protein>
    <submittedName>
        <fullName evidence="2">DinB family protein</fullName>
    </submittedName>
</protein>
<evidence type="ECO:0000313" key="3">
    <source>
        <dbReference type="Proteomes" id="UP000657931"/>
    </source>
</evidence>
<keyword evidence="3" id="KW-1185">Reference proteome</keyword>
<sequence length="163" mass="19137">MIKRHTILFNQLHTYREEVLAIVKDVSAEQAEIIPSGFRNNIRWHMGHIYLDQFLWIQSLTKEAIIDLSTFQSFFGFGTTPADFNEHTPSYENLIGLLREQPTVIEHHYGDILNREYQPIDMGMCTIEDVLIRTIFHEGIHMQSINIINRLIKEGSYDEYPKN</sequence>
<dbReference type="RefSeq" id="WP_191809832.1">
    <property type="nucleotide sequence ID" value="NZ_JACSQT010000001.1"/>
</dbReference>
<dbReference type="InterPro" id="IPR024775">
    <property type="entry name" value="DinB-like"/>
</dbReference>
<dbReference type="InterPro" id="IPR034660">
    <property type="entry name" value="DinB/YfiT-like"/>
</dbReference>
<dbReference type="Proteomes" id="UP000657931">
    <property type="component" value="Unassembled WGS sequence"/>
</dbReference>
<reference evidence="2 3" key="1">
    <citation type="submission" date="2020-08" db="EMBL/GenBank/DDBJ databases">
        <title>A Genomic Blueprint of the Chicken Gut Microbiome.</title>
        <authorList>
            <person name="Gilroy R."/>
            <person name="Ravi A."/>
            <person name="Getino M."/>
            <person name="Pursley I."/>
            <person name="Horton D.L."/>
            <person name="Alikhan N.-F."/>
            <person name="Baker D."/>
            <person name="Gharbi K."/>
            <person name="Hall N."/>
            <person name="Watson M."/>
            <person name="Adriaenssens E.M."/>
            <person name="Foster-Nyarko E."/>
            <person name="Jarju S."/>
            <person name="Secka A."/>
            <person name="Antonio M."/>
            <person name="Oren A."/>
            <person name="Chaudhuri R."/>
            <person name="La Ragione R.M."/>
            <person name="Hildebrand F."/>
            <person name="Pallen M.J."/>
        </authorList>
    </citation>
    <scope>NUCLEOTIDE SEQUENCE [LARGE SCALE GENOMIC DNA]</scope>
    <source>
        <strain evidence="2 3">Sa5YUA1</strain>
    </source>
</reference>
<dbReference type="Gene3D" id="1.20.120.450">
    <property type="entry name" value="dinb family like domain"/>
    <property type="match status" value="1"/>
</dbReference>
<dbReference type="Pfam" id="PF12867">
    <property type="entry name" value="DinB_2"/>
    <property type="match status" value="1"/>
</dbReference>
<proteinExistence type="predicted"/>
<accession>A0ABR8QIY5</accession>
<gene>
    <name evidence="2" type="ORF">H9655_00425</name>
</gene>
<dbReference type="SUPFAM" id="SSF109854">
    <property type="entry name" value="DinB/YfiT-like putative metalloenzymes"/>
    <property type="match status" value="1"/>
</dbReference>
<comment type="caution">
    <text evidence="2">The sequence shown here is derived from an EMBL/GenBank/DDBJ whole genome shotgun (WGS) entry which is preliminary data.</text>
</comment>